<dbReference type="EMBL" id="CADCXV010000966">
    <property type="protein sequence ID" value="CAB0039512.1"/>
    <property type="molecule type" value="Genomic_DNA"/>
</dbReference>
<name>A0A6H5IPP1_9HYME</name>
<reference evidence="1 2" key="1">
    <citation type="submission" date="2020-02" db="EMBL/GenBank/DDBJ databases">
        <authorList>
            <person name="Ferguson B K."/>
        </authorList>
    </citation>
    <scope>NUCLEOTIDE SEQUENCE [LARGE SCALE GENOMIC DNA]</scope>
</reference>
<dbReference type="AlphaFoldDB" id="A0A6H5IPP1"/>
<protein>
    <submittedName>
        <fullName evidence="1">Uncharacterized protein</fullName>
    </submittedName>
</protein>
<evidence type="ECO:0000313" key="1">
    <source>
        <dbReference type="EMBL" id="CAB0039512.1"/>
    </source>
</evidence>
<evidence type="ECO:0000313" key="2">
    <source>
        <dbReference type="Proteomes" id="UP000479190"/>
    </source>
</evidence>
<sequence length="252" mass="29048">MLRVFTGSRIVQSRIQIIHNFTHNYKYILPYDKFGNHMYNLQDTQFLINSSRGHFYQSNIRAIHSRGVAYSNTLKTRDEERTCSVLRFLVYSWTRKTWRASPFSARSTHIHKQTQATVKRVIKYPKHIAATTTMSTPHLLPLEDPRIHGRHTLGRPDVIAPHVAQRSVCYDSAMLRGRQYEDSAIARITCRYPSDGHSFFKNSEVARSSGEKIGLPLLPYARVLIRANRCGCMFISTITTITTTTTHDFSQK</sequence>
<gene>
    <name evidence="1" type="ORF">TBRA_LOCUS11253</name>
</gene>
<accession>A0A6H5IPP1</accession>
<proteinExistence type="predicted"/>
<dbReference type="Proteomes" id="UP000479190">
    <property type="component" value="Unassembled WGS sequence"/>
</dbReference>
<keyword evidence="2" id="KW-1185">Reference proteome</keyword>
<organism evidence="1 2">
    <name type="scientific">Trichogramma brassicae</name>
    <dbReference type="NCBI Taxonomy" id="86971"/>
    <lineage>
        <taxon>Eukaryota</taxon>
        <taxon>Metazoa</taxon>
        <taxon>Ecdysozoa</taxon>
        <taxon>Arthropoda</taxon>
        <taxon>Hexapoda</taxon>
        <taxon>Insecta</taxon>
        <taxon>Pterygota</taxon>
        <taxon>Neoptera</taxon>
        <taxon>Endopterygota</taxon>
        <taxon>Hymenoptera</taxon>
        <taxon>Apocrita</taxon>
        <taxon>Proctotrupomorpha</taxon>
        <taxon>Chalcidoidea</taxon>
        <taxon>Trichogrammatidae</taxon>
        <taxon>Trichogramma</taxon>
    </lineage>
</organism>